<accession>A0A0S8FTF1</accession>
<evidence type="ECO:0000313" key="13">
    <source>
        <dbReference type="Proteomes" id="UP000051373"/>
    </source>
</evidence>
<dbReference type="EMBL" id="LJUJ01000007">
    <property type="protein sequence ID" value="KPK63959.1"/>
    <property type="molecule type" value="Genomic_DNA"/>
</dbReference>
<dbReference type="Pfam" id="PF01595">
    <property type="entry name" value="CNNM"/>
    <property type="match status" value="1"/>
</dbReference>
<organism evidence="12 13">
    <name type="scientific">candidate division WOR_3 bacterium SM23_42</name>
    <dbReference type="NCBI Taxonomy" id="1703779"/>
    <lineage>
        <taxon>Bacteria</taxon>
        <taxon>Bacteria division WOR-3</taxon>
    </lineage>
</organism>
<evidence type="ECO:0008006" key="14">
    <source>
        <dbReference type="Google" id="ProtNLM"/>
    </source>
</evidence>
<dbReference type="InterPro" id="IPR036318">
    <property type="entry name" value="FAD-bd_PCMH-like_sf"/>
</dbReference>
<evidence type="ECO:0000256" key="8">
    <source>
        <dbReference type="PROSITE-ProRule" id="PRU01193"/>
    </source>
</evidence>
<evidence type="ECO:0000256" key="7">
    <source>
        <dbReference type="PROSITE-ProRule" id="PRU00703"/>
    </source>
</evidence>
<evidence type="ECO:0000256" key="1">
    <source>
        <dbReference type="ARBA" id="ARBA00004141"/>
    </source>
</evidence>
<dbReference type="CDD" id="cd04590">
    <property type="entry name" value="CBS_pair_CorC_HlyC_assoc"/>
    <property type="match status" value="1"/>
</dbReference>
<dbReference type="InterPro" id="IPR005170">
    <property type="entry name" value="Transptr-assoc_dom"/>
</dbReference>
<feature type="transmembrane region" description="Helical" evidence="9">
    <location>
        <begin position="58"/>
        <end position="81"/>
    </location>
</feature>
<evidence type="ECO:0000256" key="9">
    <source>
        <dbReference type="SAM" id="Phobius"/>
    </source>
</evidence>
<dbReference type="GO" id="GO:0005886">
    <property type="term" value="C:plasma membrane"/>
    <property type="evidence" value="ECO:0007669"/>
    <property type="project" value="TreeGrafter"/>
</dbReference>
<dbReference type="SUPFAM" id="SSF54631">
    <property type="entry name" value="CBS-domain pair"/>
    <property type="match status" value="1"/>
</dbReference>
<dbReference type="PROSITE" id="PS51846">
    <property type="entry name" value="CNNM"/>
    <property type="match status" value="1"/>
</dbReference>
<feature type="transmembrane region" description="Helical" evidence="9">
    <location>
        <begin position="93"/>
        <end position="113"/>
    </location>
</feature>
<dbReference type="InterPro" id="IPR046342">
    <property type="entry name" value="CBS_dom_sf"/>
</dbReference>
<evidence type="ECO:0000256" key="2">
    <source>
        <dbReference type="ARBA" id="ARBA00022692"/>
    </source>
</evidence>
<comment type="caution">
    <text evidence="12">The sequence shown here is derived from an EMBL/GenBank/DDBJ whole genome shotgun (WGS) entry which is preliminary data.</text>
</comment>
<evidence type="ECO:0000256" key="3">
    <source>
        <dbReference type="ARBA" id="ARBA00022737"/>
    </source>
</evidence>
<comment type="subcellular location">
    <subcellularLocation>
        <location evidence="1">Membrane</location>
        <topology evidence="1">Multi-pass membrane protein</topology>
    </subcellularLocation>
</comment>
<dbReference type="Pfam" id="PF00571">
    <property type="entry name" value="CBS"/>
    <property type="match status" value="2"/>
</dbReference>
<gene>
    <name evidence="12" type="ORF">AMJ83_04615</name>
</gene>
<dbReference type="STRING" id="1703779.AMJ83_04615"/>
<keyword evidence="6 8" id="KW-0472">Membrane</keyword>
<dbReference type="Gene3D" id="3.10.580.10">
    <property type="entry name" value="CBS-domain"/>
    <property type="match status" value="1"/>
</dbReference>
<dbReference type="SMART" id="SM00116">
    <property type="entry name" value="CBS"/>
    <property type="match status" value="2"/>
</dbReference>
<dbReference type="PANTHER" id="PTHR22777">
    <property type="entry name" value="HEMOLYSIN-RELATED"/>
    <property type="match status" value="1"/>
</dbReference>
<dbReference type="InterPro" id="IPR000644">
    <property type="entry name" value="CBS_dom"/>
</dbReference>
<evidence type="ECO:0000259" key="10">
    <source>
        <dbReference type="PROSITE" id="PS51371"/>
    </source>
</evidence>
<dbReference type="PANTHER" id="PTHR22777:SF17">
    <property type="entry name" value="UPF0053 PROTEIN SLL0260"/>
    <property type="match status" value="1"/>
</dbReference>
<dbReference type="Proteomes" id="UP000051373">
    <property type="component" value="Unassembled WGS sequence"/>
</dbReference>
<keyword evidence="3" id="KW-0677">Repeat</keyword>
<dbReference type="InterPro" id="IPR044751">
    <property type="entry name" value="Ion_transp-like_CBS"/>
</dbReference>
<name>A0A0S8FTF1_UNCW3</name>
<feature type="domain" description="CBS" evidence="10">
    <location>
        <begin position="207"/>
        <end position="268"/>
    </location>
</feature>
<proteinExistence type="predicted"/>
<dbReference type="Gene3D" id="3.30.465.10">
    <property type="match status" value="1"/>
</dbReference>
<evidence type="ECO:0000256" key="6">
    <source>
        <dbReference type="ARBA" id="ARBA00023136"/>
    </source>
</evidence>
<sequence>MLVYIVLIGIFLGMSAFFSGMEAAIFSISRFRLKTLLVERRRGALTLERIKREPRRTLATILLANLLVNVGASSVGAIIVLSMIQRYELNTTLLFIVEFILMTSLILVFGEIAPKTIAISNAEPLALRFGGIVEYLTWVFNPVSRTMEKLLQQLLGPHAARRQDTVSDKEIKLMLSEAKRFKVLDEGEEEFGFQILHFGKMTVSQVMTPRQKVVGIDVTSSIDDAKEIITGKKHSRVCVLDKKGEVIGVLYAKDLFVNEITASGSRSIEELMREPYIVPETKHLDNLLGEFRKKGIHIGVVVDEFGDFTGIVTLEDILESLFGEIIDEYDEIADLPYEKLSANTFRFEGDITIGELARILHIEPFAEEGERLAGYILGHFGRIPGEDEKISTPDIEMTIEDVHDRIIETVLVKKK</sequence>
<reference evidence="12 13" key="1">
    <citation type="journal article" date="2015" name="Microbiome">
        <title>Genomic resolution of linkages in carbon, nitrogen, and sulfur cycling among widespread estuary sediment bacteria.</title>
        <authorList>
            <person name="Baker B.J."/>
            <person name="Lazar C.S."/>
            <person name="Teske A.P."/>
            <person name="Dick G.J."/>
        </authorList>
    </citation>
    <scope>NUCLEOTIDE SEQUENCE [LARGE SCALE GENOMIC DNA]</scope>
    <source>
        <strain evidence="12">SM23_42</strain>
    </source>
</reference>
<feature type="transmembrane region" description="Helical" evidence="9">
    <location>
        <begin position="6"/>
        <end position="28"/>
    </location>
</feature>
<feature type="domain" description="CNNM transmembrane" evidence="11">
    <location>
        <begin position="1"/>
        <end position="188"/>
    </location>
</feature>
<feature type="domain" description="CBS" evidence="10">
    <location>
        <begin position="271"/>
        <end position="328"/>
    </location>
</feature>
<evidence type="ECO:0000256" key="5">
    <source>
        <dbReference type="ARBA" id="ARBA00023122"/>
    </source>
</evidence>
<dbReference type="Pfam" id="PF03471">
    <property type="entry name" value="CorC_HlyC"/>
    <property type="match status" value="1"/>
</dbReference>
<evidence type="ECO:0000313" key="12">
    <source>
        <dbReference type="EMBL" id="KPK63959.1"/>
    </source>
</evidence>
<evidence type="ECO:0000259" key="11">
    <source>
        <dbReference type="PROSITE" id="PS51846"/>
    </source>
</evidence>
<keyword evidence="5 7" id="KW-0129">CBS domain</keyword>
<keyword evidence="2 8" id="KW-0812">Transmembrane</keyword>
<dbReference type="SUPFAM" id="SSF56176">
    <property type="entry name" value="FAD-binding/transporter-associated domain-like"/>
    <property type="match status" value="1"/>
</dbReference>
<dbReference type="InterPro" id="IPR016169">
    <property type="entry name" value="FAD-bd_PCMH_sub2"/>
</dbReference>
<evidence type="ECO:0000256" key="4">
    <source>
        <dbReference type="ARBA" id="ARBA00022989"/>
    </source>
</evidence>
<dbReference type="SMART" id="SM01091">
    <property type="entry name" value="CorC_HlyC"/>
    <property type="match status" value="1"/>
</dbReference>
<dbReference type="PROSITE" id="PS51371">
    <property type="entry name" value="CBS"/>
    <property type="match status" value="2"/>
</dbReference>
<dbReference type="AlphaFoldDB" id="A0A0S8FTF1"/>
<keyword evidence="4 8" id="KW-1133">Transmembrane helix</keyword>
<protein>
    <recommendedName>
        <fullName evidence="14">Hemolysin</fullName>
    </recommendedName>
</protein>
<dbReference type="GO" id="GO:0050660">
    <property type="term" value="F:flavin adenine dinucleotide binding"/>
    <property type="evidence" value="ECO:0007669"/>
    <property type="project" value="InterPro"/>
</dbReference>
<dbReference type="InterPro" id="IPR002550">
    <property type="entry name" value="CNNM"/>
</dbReference>